<dbReference type="WBParaSite" id="nRc.2.0.1.t38955-RA">
    <property type="protein sequence ID" value="nRc.2.0.1.t38955-RA"/>
    <property type="gene ID" value="nRc.2.0.1.g38955"/>
</dbReference>
<keyword evidence="1" id="KW-0472">Membrane</keyword>
<keyword evidence="1" id="KW-1133">Transmembrane helix</keyword>
<sequence>MSLQKLVFCEQVVYFLKDTNSTIILFKNVNPYRIYYLIQIFEISFIIQIGHISPIFFGSLNFGQFLFESEHFIDVSIDLIIAYGDVRV</sequence>
<evidence type="ECO:0000256" key="1">
    <source>
        <dbReference type="SAM" id="Phobius"/>
    </source>
</evidence>
<dbReference type="AlphaFoldDB" id="A0A915KJG1"/>
<dbReference type="Proteomes" id="UP000887565">
    <property type="component" value="Unplaced"/>
</dbReference>
<proteinExistence type="predicted"/>
<feature type="transmembrane region" description="Helical" evidence="1">
    <location>
        <begin position="34"/>
        <end position="57"/>
    </location>
</feature>
<reference evidence="3" key="1">
    <citation type="submission" date="2022-11" db="UniProtKB">
        <authorList>
            <consortium name="WormBaseParasite"/>
        </authorList>
    </citation>
    <scope>IDENTIFICATION</scope>
</reference>
<keyword evidence="1" id="KW-0812">Transmembrane</keyword>
<accession>A0A915KJG1</accession>
<evidence type="ECO:0000313" key="3">
    <source>
        <dbReference type="WBParaSite" id="nRc.2.0.1.t38955-RA"/>
    </source>
</evidence>
<keyword evidence="2" id="KW-1185">Reference proteome</keyword>
<name>A0A915KJG1_ROMCU</name>
<evidence type="ECO:0000313" key="2">
    <source>
        <dbReference type="Proteomes" id="UP000887565"/>
    </source>
</evidence>
<protein>
    <submittedName>
        <fullName evidence="3">Uncharacterized protein</fullName>
    </submittedName>
</protein>
<organism evidence="2 3">
    <name type="scientific">Romanomermis culicivorax</name>
    <name type="common">Nematode worm</name>
    <dbReference type="NCBI Taxonomy" id="13658"/>
    <lineage>
        <taxon>Eukaryota</taxon>
        <taxon>Metazoa</taxon>
        <taxon>Ecdysozoa</taxon>
        <taxon>Nematoda</taxon>
        <taxon>Enoplea</taxon>
        <taxon>Dorylaimia</taxon>
        <taxon>Mermithida</taxon>
        <taxon>Mermithoidea</taxon>
        <taxon>Mermithidae</taxon>
        <taxon>Romanomermis</taxon>
    </lineage>
</organism>